<dbReference type="Proteomes" id="UP000799770">
    <property type="component" value="Unassembled WGS sequence"/>
</dbReference>
<evidence type="ECO:0000313" key="1">
    <source>
        <dbReference type="EMBL" id="KAF2111208.1"/>
    </source>
</evidence>
<evidence type="ECO:0008006" key="3">
    <source>
        <dbReference type="Google" id="ProtNLM"/>
    </source>
</evidence>
<dbReference type="SUPFAM" id="SSF89372">
    <property type="entry name" value="Fucose-specific lectin"/>
    <property type="match status" value="1"/>
</dbReference>
<gene>
    <name evidence="1" type="ORF">BDV96DRAFT_650312</name>
</gene>
<proteinExistence type="predicted"/>
<protein>
    <recommendedName>
        <fullName evidence="3">Fucose-specific lectin</fullName>
    </recommendedName>
</protein>
<dbReference type="AlphaFoldDB" id="A0A6A5YYL4"/>
<reference evidence="1" key="1">
    <citation type="journal article" date="2020" name="Stud. Mycol.">
        <title>101 Dothideomycetes genomes: a test case for predicting lifestyles and emergence of pathogens.</title>
        <authorList>
            <person name="Haridas S."/>
            <person name="Albert R."/>
            <person name="Binder M."/>
            <person name="Bloem J."/>
            <person name="Labutti K."/>
            <person name="Salamov A."/>
            <person name="Andreopoulos B."/>
            <person name="Baker S."/>
            <person name="Barry K."/>
            <person name="Bills G."/>
            <person name="Bluhm B."/>
            <person name="Cannon C."/>
            <person name="Castanera R."/>
            <person name="Culley D."/>
            <person name="Daum C."/>
            <person name="Ezra D."/>
            <person name="Gonzalez J."/>
            <person name="Henrissat B."/>
            <person name="Kuo A."/>
            <person name="Liang C."/>
            <person name="Lipzen A."/>
            <person name="Lutzoni F."/>
            <person name="Magnuson J."/>
            <person name="Mondo S."/>
            <person name="Nolan M."/>
            <person name="Ohm R."/>
            <person name="Pangilinan J."/>
            <person name="Park H.-J."/>
            <person name="Ramirez L."/>
            <person name="Alfaro M."/>
            <person name="Sun H."/>
            <person name="Tritt A."/>
            <person name="Yoshinaga Y."/>
            <person name="Zwiers L.-H."/>
            <person name="Turgeon B."/>
            <person name="Goodwin S."/>
            <person name="Spatafora J."/>
            <person name="Crous P."/>
            <person name="Grigoriev I."/>
        </authorList>
    </citation>
    <scope>NUCLEOTIDE SEQUENCE</scope>
    <source>
        <strain evidence="1">CBS 627.86</strain>
    </source>
</reference>
<keyword evidence="2" id="KW-1185">Reference proteome</keyword>
<sequence length="118" mass="13647">MNAALVLFTTKSELLQYAGNDTDYSSFQGGNATPVDDRKGMNIWFAADDSTFEQYAWYEEKDGWVEVKQWPGMNVHAGVACYSWDKWLGGLSYAMMVNKKNMTEFWWKDTNTTHYRVS</sequence>
<evidence type="ECO:0000313" key="2">
    <source>
        <dbReference type="Proteomes" id="UP000799770"/>
    </source>
</evidence>
<dbReference type="EMBL" id="ML977335">
    <property type="protein sequence ID" value="KAF2111208.1"/>
    <property type="molecule type" value="Genomic_DNA"/>
</dbReference>
<name>A0A6A5YYL4_9PLEO</name>
<accession>A0A6A5YYL4</accession>
<organism evidence="1 2">
    <name type="scientific">Lophiotrema nucula</name>
    <dbReference type="NCBI Taxonomy" id="690887"/>
    <lineage>
        <taxon>Eukaryota</taxon>
        <taxon>Fungi</taxon>
        <taxon>Dikarya</taxon>
        <taxon>Ascomycota</taxon>
        <taxon>Pezizomycotina</taxon>
        <taxon>Dothideomycetes</taxon>
        <taxon>Pleosporomycetidae</taxon>
        <taxon>Pleosporales</taxon>
        <taxon>Lophiotremataceae</taxon>
        <taxon>Lophiotrema</taxon>
    </lineage>
</organism>